<reference evidence="1" key="2">
    <citation type="submission" date="2020-11" db="EMBL/GenBank/DDBJ databases">
        <authorList>
            <person name="McCartney M.A."/>
            <person name="Auch B."/>
            <person name="Kono T."/>
            <person name="Mallez S."/>
            <person name="Becker A."/>
            <person name="Gohl D.M."/>
            <person name="Silverstein K.A.T."/>
            <person name="Koren S."/>
            <person name="Bechman K.B."/>
            <person name="Herman A."/>
            <person name="Abrahante J.E."/>
            <person name="Garbe J."/>
        </authorList>
    </citation>
    <scope>NUCLEOTIDE SEQUENCE</scope>
    <source>
        <strain evidence="1">Duluth1</strain>
        <tissue evidence="1">Whole animal</tissue>
    </source>
</reference>
<protein>
    <submittedName>
        <fullName evidence="1">Uncharacterized protein</fullName>
    </submittedName>
</protein>
<dbReference type="AlphaFoldDB" id="A0A9D4LAX5"/>
<dbReference type="SUPFAM" id="SSF46966">
    <property type="entry name" value="Spectrin repeat"/>
    <property type="match status" value="1"/>
</dbReference>
<proteinExistence type="predicted"/>
<dbReference type="Gene3D" id="1.20.58.60">
    <property type="match status" value="1"/>
</dbReference>
<organism evidence="1 2">
    <name type="scientific">Dreissena polymorpha</name>
    <name type="common">Zebra mussel</name>
    <name type="synonym">Mytilus polymorpha</name>
    <dbReference type="NCBI Taxonomy" id="45954"/>
    <lineage>
        <taxon>Eukaryota</taxon>
        <taxon>Metazoa</taxon>
        <taxon>Spiralia</taxon>
        <taxon>Lophotrochozoa</taxon>
        <taxon>Mollusca</taxon>
        <taxon>Bivalvia</taxon>
        <taxon>Autobranchia</taxon>
        <taxon>Heteroconchia</taxon>
        <taxon>Euheterodonta</taxon>
        <taxon>Imparidentia</taxon>
        <taxon>Neoheterodontei</taxon>
        <taxon>Myida</taxon>
        <taxon>Dreissenoidea</taxon>
        <taxon>Dreissenidae</taxon>
        <taxon>Dreissena</taxon>
    </lineage>
</organism>
<dbReference type="Proteomes" id="UP000828390">
    <property type="component" value="Unassembled WGS sequence"/>
</dbReference>
<accession>A0A9D4LAX5</accession>
<sequence length="70" mass="8051">MYTVSVQIVGSMLELDKMVNDYETLTTKLLEWIKAKIASLNNRSFPNSLTGIQEELIAFKDYRTVEKPPK</sequence>
<keyword evidence="2" id="KW-1185">Reference proteome</keyword>
<evidence type="ECO:0000313" key="1">
    <source>
        <dbReference type="EMBL" id="KAH3854766.1"/>
    </source>
</evidence>
<gene>
    <name evidence="1" type="ORF">DPMN_097315</name>
</gene>
<dbReference type="EMBL" id="JAIWYP010000003">
    <property type="protein sequence ID" value="KAH3854766.1"/>
    <property type="molecule type" value="Genomic_DNA"/>
</dbReference>
<name>A0A9D4LAX5_DREPO</name>
<reference evidence="1" key="1">
    <citation type="journal article" date="2019" name="bioRxiv">
        <title>The Genome of the Zebra Mussel, Dreissena polymorpha: A Resource for Invasive Species Research.</title>
        <authorList>
            <person name="McCartney M.A."/>
            <person name="Auch B."/>
            <person name="Kono T."/>
            <person name="Mallez S."/>
            <person name="Zhang Y."/>
            <person name="Obille A."/>
            <person name="Becker A."/>
            <person name="Abrahante J.E."/>
            <person name="Garbe J."/>
            <person name="Badalamenti J.P."/>
            <person name="Herman A."/>
            <person name="Mangelson H."/>
            <person name="Liachko I."/>
            <person name="Sullivan S."/>
            <person name="Sone E.D."/>
            <person name="Koren S."/>
            <person name="Silverstein K.A.T."/>
            <person name="Beckman K.B."/>
            <person name="Gohl D.M."/>
        </authorList>
    </citation>
    <scope>NUCLEOTIDE SEQUENCE</scope>
    <source>
        <strain evidence="1">Duluth1</strain>
        <tissue evidence="1">Whole animal</tissue>
    </source>
</reference>
<comment type="caution">
    <text evidence="1">The sequence shown here is derived from an EMBL/GenBank/DDBJ whole genome shotgun (WGS) entry which is preliminary data.</text>
</comment>
<evidence type="ECO:0000313" key="2">
    <source>
        <dbReference type="Proteomes" id="UP000828390"/>
    </source>
</evidence>
<dbReference type="PANTHER" id="PTHR11915">
    <property type="entry name" value="SPECTRIN/FILAMIN RELATED CYTOSKELETAL PROTEIN"/>
    <property type="match status" value="1"/>
</dbReference>